<reference evidence="3 4" key="1">
    <citation type="submission" date="2022-04" db="EMBL/GenBank/DDBJ databases">
        <title>Gracilibacillus sp. isolated from saltern.</title>
        <authorList>
            <person name="Won M."/>
            <person name="Lee C.-M."/>
            <person name="Woen H.-Y."/>
            <person name="Kwon S.-W."/>
        </authorList>
    </citation>
    <scope>NUCLEOTIDE SEQUENCE [LARGE SCALE GENOMIC DNA]</scope>
    <source>
        <strain evidence="3 4">SSWR10-1</strain>
    </source>
</reference>
<dbReference type="PANTHER" id="PTHR43037:SF1">
    <property type="entry name" value="BLL1128 PROTEIN"/>
    <property type="match status" value="1"/>
</dbReference>
<dbReference type="InterPro" id="IPR050955">
    <property type="entry name" value="Plant_Biomass_Hydrol_Est"/>
</dbReference>
<dbReference type="InterPro" id="IPR001375">
    <property type="entry name" value="Peptidase_S9_cat"/>
</dbReference>
<sequence length="231" mass="26345">MQKEMIFTGGSTPLPYLVHVPDRYILEGPCKYPLLLFLHGAGERGYDLALLKQHGLPKLLDQKDFHDFPFVTVSPQCPQDSYWTEHLTDLKLFIDFITNEYEIDVNSICLTGMSMGGIGAWNLALQYPDLFHAMAPVCGSITLPTHRKGSFHEIYSEEQVQHALVKLKHLPIWAFHGALDEVVPIDETKQIVTNLQQLGANVQLTVYPEVGHDSWVAAYETKELYWWLYNT</sequence>
<accession>A0ABY4ETC0</accession>
<keyword evidence="4" id="KW-1185">Reference proteome</keyword>
<name>A0ABY4ETC0_9BACI</name>
<evidence type="ECO:0000313" key="3">
    <source>
        <dbReference type="EMBL" id="UOQ47127.1"/>
    </source>
</evidence>
<evidence type="ECO:0000259" key="2">
    <source>
        <dbReference type="Pfam" id="PF00326"/>
    </source>
</evidence>
<evidence type="ECO:0000313" key="4">
    <source>
        <dbReference type="Proteomes" id="UP000831782"/>
    </source>
</evidence>
<gene>
    <name evidence="3" type="ORF">MUN88_13690</name>
</gene>
<dbReference type="Pfam" id="PF00326">
    <property type="entry name" value="Peptidase_S9"/>
    <property type="match status" value="1"/>
</dbReference>
<dbReference type="Proteomes" id="UP000831782">
    <property type="component" value="Chromosome"/>
</dbReference>
<dbReference type="EMBL" id="CP095072">
    <property type="protein sequence ID" value="UOQ47127.1"/>
    <property type="molecule type" value="Genomic_DNA"/>
</dbReference>
<dbReference type="Gene3D" id="3.40.50.1820">
    <property type="entry name" value="alpha/beta hydrolase"/>
    <property type="match status" value="1"/>
</dbReference>
<protein>
    <submittedName>
        <fullName evidence="3">Prolyl oligopeptidase family serine peptidase</fullName>
    </submittedName>
</protein>
<proteinExistence type="predicted"/>
<organism evidence="3 4">
    <name type="scientific">Gracilibacillus caseinilyticus</name>
    <dbReference type="NCBI Taxonomy" id="2932256"/>
    <lineage>
        <taxon>Bacteria</taxon>
        <taxon>Bacillati</taxon>
        <taxon>Bacillota</taxon>
        <taxon>Bacilli</taxon>
        <taxon>Bacillales</taxon>
        <taxon>Bacillaceae</taxon>
        <taxon>Gracilibacillus</taxon>
    </lineage>
</organism>
<keyword evidence="1" id="KW-0732">Signal</keyword>
<evidence type="ECO:0000256" key="1">
    <source>
        <dbReference type="ARBA" id="ARBA00022729"/>
    </source>
</evidence>
<dbReference type="RefSeq" id="WP_244715949.1">
    <property type="nucleotide sequence ID" value="NZ_CP095072.1"/>
</dbReference>
<dbReference type="InterPro" id="IPR029058">
    <property type="entry name" value="AB_hydrolase_fold"/>
</dbReference>
<feature type="domain" description="Peptidase S9 prolyl oligopeptidase catalytic" evidence="2">
    <location>
        <begin position="85"/>
        <end position="220"/>
    </location>
</feature>
<dbReference type="SUPFAM" id="SSF53474">
    <property type="entry name" value="alpha/beta-Hydrolases"/>
    <property type="match status" value="1"/>
</dbReference>
<dbReference type="PANTHER" id="PTHR43037">
    <property type="entry name" value="UNNAMED PRODUCT-RELATED"/>
    <property type="match status" value="1"/>
</dbReference>